<organism evidence="1 2">
    <name type="scientific">Dibothriocephalus latus</name>
    <name type="common">Fish tapeworm</name>
    <name type="synonym">Diphyllobothrium latum</name>
    <dbReference type="NCBI Taxonomy" id="60516"/>
    <lineage>
        <taxon>Eukaryota</taxon>
        <taxon>Metazoa</taxon>
        <taxon>Spiralia</taxon>
        <taxon>Lophotrochozoa</taxon>
        <taxon>Platyhelminthes</taxon>
        <taxon>Cestoda</taxon>
        <taxon>Eucestoda</taxon>
        <taxon>Diphyllobothriidea</taxon>
        <taxon>Diphyllobothriidae</taxon>
        <taxon>Dibothriocephalus</taxon>
    </lineage>
</organism>
<sequence length="136" mass="15185">MKERMTELVGQVDNLKAECLAKESEKTDVLIQQAGLRNTLTEYESLQQNVSFVLTQKDTVLVEAKLTEISLQANWSWDGRTLDGNVYTQRGTEQKPAGLSDSARSVIQRWQSSSALDTFAELVLAKEGLQSSTHHD</sequence>
<reference evidence="1 2" key="1">
    <citation type="submission" date="2018-11" db="EMBL/GenBank/DDBJ databases">
        <authorList>
            <consortium name="Pathogen Informatics"/>
        </authorList>
    </citation>
    <scope>NUCLEOTIDE SEQUENCE [LARGE SCALE GENOMIC DNA]</scope>
</reference>
<evidence type="ECO:0000313" key="2">
    <source>
        <dbReference type="Proteomes" id="UP000281553"/>
    </source>
</evidence>
<dbReference type="EMBL" id="UYRU01013666">
    <property type="protein sequence ID" value="VDK49348.1"/>
    <property type="molecule type" value="Genomic_DNA"/>
</dbReference>
<protein>
    <submittedName>
        <fullName evidence="1">Uncharacterized protein</fullName>
    </submittedName>
</protein>
<dbReference type="AlphaFoldDB" id="A0A3P6S5G5"/>
<proteinExistence type="predicted"/>
<keyword evidence="2" id="KW-1185">Reference proteome</keyword>
<evidence type="ECO:0000313" key="1">
    <source>
        <dbReference type="EMBL" id="VDK49348.1"/>
    </source>
</evidence>
<dbReference type="Proteomes" id="UP000281553">
    <property type="component" value="Unassembled WGS sequence"/>
</dbReference>
<name>A0A3P6S5G5_DIBLA</name>
<gene>
    <name evidence="1" type="ORF">DILT_LOCUS1718</name>
</gene>
<accession>A0A3P6S5G5</accession>